<dbReference type="NCBIfam" id="TIGR00389">
    <property type="entry name" value="glyS_dimeric"/>
    <property type="match status" value="1"/>
</dbReference>
<dbReference type="AlphaFoldDB" id="A0A2K3V1Q7"/>
<dbReference type="GO" id="GO:0005524">
    <property type="term" value="F:ATP binding"/>
    <property type="evidence" value="ECO:0007669"/>
    <property type="project" value="UniProtKB-UniRule"/>
</dbReference>
<feature type="binding site" evidence="8">
    <location>
        <begin position="361"/>
        <end position="365"/>
    </location>
    <ligand>
        <name>substrate</name>
    </ligand>
</feature>
<dbReference type="GO" id="GO:0004820">
    <property type="term" value="F:glycine-tRNA ligase activity"/>
    <property type="evidence" value="ECO:0007669"/>
    <property type="project" value="UniProtKB-UniRule"/>
</dbReference>
<proteinExistence type="inferred from homology"/>
<evidence type="ECO:0000256" key="8">
    <source>
        <dbReference type="HAMAP-Rule" id="MF_00253"/>
    </source>
</evidence>
<keyword evidence="6 8" id="KW-0648">Protein biosynthesis</keyword>
<evidence type="ECO:0000259" key="9">
    <source>
        <dbReference type="PROSITE" id="PS50862"/>
    </source>
</evidence>
<evidence type="ECO:0000256" key="5">
    <source>
        <dbReference type="ARBA" id="ARBA00022840"/>
    </source>
</evidence>
<dbReference type="GO" id="GO:0006426">
    <property type="term" value="P:glycyl-tRNA aminoacylation"/>
    <property type="evidence" value="ECO:0007669"/>
    <property type="project" value="UniProtKB-UniRule"/>
</dbReference>
<keyword evidence="2 8" id="KW-0963">Cytoplasm</keyword>
<feature type="binding site" evidence="8">
    <location>
        <begin position="231"/>
        <end position="236"/>
    </location>
    <ligand>
        <name>ATP</name>
        <dbReference type="ChEBI" id="CHEBI:30616"/>
    </ligand>
</feature>
<dbReference type="Gene3D" id="3.40.50.800">
    <property type="entry name" value="Anticodon-binding domain"/>
    <property type="match status" value="1"/>
</dbReference>
<comment type="function">
    <text evidence="8">Catalyzes the attachment of glycine to tRNA(Gly).</text>
</comment>
<dbReference type="InterPro" id="IPR004154">
    <property type="entry name" value="Anticodon-bd"/>
</dbReference>
<evidence type="ECO:0000313" key="10">
    <source>
        <dbReference type="EMBL" id="PNY82713.1"/>
    </source>
</evidence>
<keyword evidence="11" id="KW-1185">Reference proteome</keyword>
<evidence type="ECO:0000256" key="7">
    <source>
        <dbReference type="ARBA" id="ARBA00023146"/>
    </source>
</evidence>
<dbReference type="Pfam" id="PF00587">
    <property type="entry name" value="tRNA-synt_2b"/>
    <property type="match status" value="1"/>
</dbReference>
<dbReference type="Gene3D" id="3.30.40.230">
    <property type="match status" value="1"/>
</dbReference>
<dbReference type="InterPro" id="IPR006195">
    <property type="entry name" value="aa-tRNA-synth_II"/>
</dbReference>
<comment type="catalytic activity">
    <reaction evidence="8">
        <text>tRNA(Gly) + glycine + ATP = glycyl-tRNA(Gly) + AMP + diphosphate</text>
        <dbReference type="Rhea" id="RHEA:16013"/>
        <dbReference type="Rhea" id="RHEA-COMP:9664"/>
        <dbReference type="Rhea" id="RHEA-COMP:9683"/>
        <dbReference type="ChEBI" id="CHEBI:30616"/>
        <dbReference type="ChEBI" id="CHEBI:33019"/>
        <dbReference type="ChEBI" id="CHEBI:57305"/>
        <dbReference type="ChEBI" id="CHEBI:78442"/>
        <dbReference type="ChEBI" id="CHEBI:78522"/>
        <dbReference type="ChEBI" id="CHEBI:456215"/>
        <dbReference type="EC" id="6.1.1.14"/>
    </reaction>
</comment>
<feature type="binding site" evidence="8">
    <location>
        <begin position="236"/>
        <end position="240"/>
    </location>
    <ligand>
        <name>substrate</name>
    </ligand>
</feature>
<dbReference type="GO" id="GO:0005737">
    <property type="term" value="C:cytoplasm"/>
    <property type="evidence" value="ECO:0007669"/>
    <property type="project" value="UniProtKB-SubCell"/>
</dbReference>
<dbReference type="SUPFAM" id="SSF55681">
    <property type="entry name" value="Class II aaRS and biotin synthetases"/>
    <property type="match status" value="1"/>
</dbReference>
<evidence type="ECO:0000256" key="3">
    <source>
        <dbReference type="ARBA" id="ARBA00022598"/>
    </source>
</evidence>
<comment type="subcellular location">
    <subcellularLocation>
        <location evidence="8">Cytoplasm</location>
    </subcellularLocation>
</comment>
<evidence type="ECO:0000256" key="4">
    <source>
        <dbReference type="ARBA" id="ARBA00022741"/>
    </source>
</evidence>
<comment type="similarity">
    <text evidence="1 8">Belongs to the class-II aminoacyl-tRNA synthetase family.</text>
</comment>
<reference evidence="10 11" key="1">
    <citation type="submission" date="2018-01" db="EMBL/GenBank/DDBJ databases">
        <title>Deinococcus koreensis sp. nov., a radiation-resistant bacterium isolated from river water.</title>
        <authorList>
            <person name="Choi A."/>
        </authorList>
    </citation>
    <scope>NUCLEOTIDE SEQUENCE [LARGE SCALE GENOMIC DNA]</scope>
    <source>
        <strain evidence="10 11">SJW1-2</strain>
    </source>
</reference>
<dbReference type="InterPro" id="IPR027031">
    <property type="entry name" value="Gly-tRNA_synthase/POLG2"/>
</dbReference>
<evidence type="ECO:0000256" key="2">
    <source>
        <dbReference type="ARBA" id="ARBA00022490"/>
    </source>
</evidence>
<gene>
    <name evidence="8" type="primary">glyQS</name>
    <name evidence="10" type="ORF">CVO96_16345</name>
</gene>
<dbReference type="InterPro" id="IPR036621">
    <property type="entry name" value="Anticodon-bd_dom_sf"/>
</dbReference>
<dbReference type="EC" id="6.1.1.14" evidence="8"/>
<comment type="subunit">
    <text evidence="8">Homodimer.</text>
</comment>
<dbReference type="PANTHER" id="PTHR10745:SF8">
    <property type="entry name" value="DNA POLYMERASE SUBUNIT GAMMA-2, MITOCHONDRIAL"/>
    <property type="match status" value="1"/>
</dbReference>
<dbReference type="Gene3D" id="3.30.930.10">
    <property type="entry name" value="Bira Bifunctional Protein, Domain 2"/>
    <property type="match status" value="1"/>
</dbReference>
<feature type="binding site" evidence="8">
    <location>
        <begin position="221"/>
        <end position="223"/>
    </location>
    <ligand>
        <name>ATP</name>
        <dbReference type="ChEBI" id="CHEBI:30616"/>
    </ligand>
</feature>
<accession>A0A2K3V1Q7</accession>
<keyword evidence="3 8" id="KW-0436">Ligase</keyword>
<dbReference type="CDD" id="cd00774">
    <property type="entry name" value="GlyRS-like_core"/>
    <property type="match status" value="1"/>
</dbReference>
<evidence type="ECO:0000313" key="11">
    <source>
        <dbReference type="Proteomes" id="UP000236379"/>
    </source>
</evidence>
<dbReference type="PANTHER" id="PTHR10745">
    <property type="entry name" value="GLYCYL-TRNA SYNTHETASE/DNA POLYMERASE SUBUNIT GAMMA-2"/>
    <property type="match status" value="1"/>
</dbReference>
<keyword evidence="7 8" id="KW-0030">Aminoacyl-tRNA synthetase</keyword>
<feature type="binding site" evidence="8">
    <location>
        <position position="189"/>
    </location>
    <ligand>
        <name>substrate</name>
    </ligand>
</feature>
<keyword evidence="4 8" id="KW-0547">Nucleotide-binding</keyword>
<name>A0A2K3V1Q7_9DEIO</name>
<keyword evidence="5 8" id="KW-0067">ATP-binding</keyword>
<feature type="binding site" evidence="8">
    <location>
        <begin position="306"/>
        <end position="307"/>
    </location>
    <ligand>
        <name>ATP</name>
        <dbReference type="ChEBI" id="CHEBI:30616"/>
    </ligand>
</feature>
<dbReference type="Pfam" id="PF03129">
    <property type="entry name" value="HGTP_anticodon"/>
    <property type="match status" value="1"/>
</dbReference>
<dbReference type="InterPro" id="IPR002314">
    <property type="entry name" value="aa-tRNA-synt_IIb"/>
</dbReference>
<feature type="binding site" evidence="8">
    <location>
        <position position="99"/>
    </location>
    <ligand>
        <name>substrate</name>
    </ligand>
</feature>
<sequence length="509" mass="57307">MPAQSMEELVSLCKRRGFIFQGSEIYGGLQGFYDYGPLGVELKNNLKASWWRANVYERDDMEGLDASIIMHRMVLRHSGHEATFSDPMVDNKKNNKRYRLDHLVKDQKADVIGKVAEAMGVEAENFPALVAALNANPAKASEALRAAGVRDAFSGEVGEWTEPKPFNMMFKTTIGPVADDDSYGYLRPETAQGIFTNFKNVVDSTSRRLPFGIAQIGKAFRNEITPRNFIFRVRELEQMEIEFFCVPGTDEDWHAHWLEKRLKWWEDQGVPRGKIEILDVPKEDLAHYSKRTYDLMYDYPTLGHEEIEGIANRSDYDLGSHTKNQDELGLVARVEENHDSIAKLTIPHPETNKPVVPFVIEPSAGVDRAFLAVMAEAFTKETLENGNERIVLKLRPHLAPIKVAVIPLARNREEITTVAKAIKAELQGLGLGRVLYEDSGNIGKAYRRHDEVGTPFCVTVDFDTVGIGSGDNASDANLKDTVTVRDRDTLAQERVRISELSSWIQAKLR</sequence>
<dbReference type="PRINTS" id="PR01043">
    <property type="entry name" value="TRNASYNTHGLY"/>
</dbReference>
<feature type="domain" description="Aminoacyl-transfer RNA synthetases class-II family profile" evidence="9">
    <location>
        <begin position="8"/>
        <end position="396"/>
    </location>
</feature>
<dbReference type="InterPro" id="IPR022961">
    <property type="entry name" value="Gly_tRNA_ligase_bac"/>
</dbReference>
<dbReference type="OrthoDB" id="9760853at2"/>
<protein>
    <recommendedName>
        <fullName evidence="8">Glycine--tRNA ligase</fullName>
        <ecNumber evidence="8">6.1.1.14</ecNumber>
    </recommendedName>
    <alternativeName>
        <fullName evidence="8">Glycyl-tRNA synthetase</fullName>
        <shortName evidence="8">GlyRS</shortName>
    </alternativeName>
</protein>
<comment type="caution">
    <text evidence="10">The sequence shown here is derived from an EMBL/GenBank/DDBJ whole genome shotgun (WGS) entry which is preliminary data.</text>
</comment>
<organism evidence="10 11">
    <name type="scientific">Deinococcus koreensis</name>
    <dbReference type="NCBI Taxonomy" id="2054903"/>
    <lineage>
        <taxon>Bacteria</taxon>
        <taxon>Thermotogati</taxon>
        <taxon>Deinococcota</taxon>
        <taxon>Deinococci</taxon>
        <taxon>Deinococcales</taxon>
        <taxon>Deinococcaceae</taxon>
        <taxon>Deinococcus</taxon>
    </lineage>
</organism>
<dbReference type="CDD" id="cd00858">
    <property type="entry name" value="GlyRS_anticodon"/>
    <property type="match status" value="1"/>
</dbReference>
<dbReference type="Proteomes" id="UP000236379">
    <property type="component" value="Unassembled WGS sequence"/>
</dbReference>
<evidence type="ECO:0000256" key="1">
    <source>
        <dbReference type="ARBA" id="ARBA00008226"/>
    </source>
</evidence>
<dbReference type="RefSeq" id="WP_103313146.1">
    <property type="nucleotide sequence ID" value="NZ_PPPD01000001.1"/>
</dbReference>
<dbReference type="SUPFAM" id="SSF52954">
    <property type="entry name" value="Class II aaRS ABD-related"/>
    <property type="match status" value="1"/>
</dbReference>
<feature type="binding site" evidence="8">
    <location>
        <begin position="365"/>
        <end position="368"/>
    </location>
    <ligand>
        <name>ATP</name>
        <dbReference type="ChEBI" id="CHEBI:30616"/>
    </ligand>
</feature>
<dbReference type="EMBL" id="PPPD01000001">
    <property type="protein sequence ID" value="PNY82713.1"/>
    <property type="molecule type" value="Genomic_DNA"/>
</dbReference>
<dbReference type="HAMAP" id="MF_00253_B">
    <property type="entry name" value="Gly_tRNA_synth_B"/>
    <property type="match status" value="1"/>
</dbReference>
<dbReference type="InterPro" id="IPR002315">
    <property type="entry name" value="tRNA-synt_gly"/>
</dbReference>
<dbReference type="InterPro" id="IPR033731">
    <property type="entry name" value="GlyRS-like_core"/>
</dbReference>
<dbReference type="PROSITE" id="PS50862">
    <property type="entry name" value="AA_TRNA_LIGASE_II"/>
    <property type="match status" value="1"/>
</dbReference>
<dbReference type="NCBIfam" id="NF003211">
    <property type="entry name" value="PRK04173.1"/>
    <property type="match status" value="1"/>
</dbReference>
<dbReference type="InterPro" id="IPR045864">
    <property type="entry name" value="aa-tRNA-synth_II/BPL/LPL"/>
</dbReference>
<evidence type="ECO:0000256" key="6">
    <source>
        <dbReference type="ARBA" id="ARBA00022917"/>
    </source>
</evidence>